<evidence type="ECO:0000313" key="3">
    <source>
        <dbReference type="Proteomes" id="UP000285655"/>
    </source>
</evidence>
<dbReference type="GO" id="GO:0016787">
    <property type="term" value="F:hydrolase activity"/>
    <property type="evidence" value="ECO:0007669"/>
    <property type="project" value="UniProtKB-KW"/>
</dbReference>
<name>A0A419DGG5_9BACT</name>
<gene>
    <name evidence="2" type="ORF">C4544_00660</name>
</gene>
<reference evidence="2 3" key="1">
    <citation type="journal article" date="2017" name="ISME J.">
        <title>Energy and carbon metabolisms in a deep terrestrial subsurface fluid microbial community.</title>
        <authorList>
            <person name="Momper L."/>
            <person name="Jungbluth S.P."/>
            <person name="Lee M.D."/>
            <person name="Amend J.P."/>
        </authorList>
    </citation>
    <scope>NUCLEOTIDE SEQUENCE [LARGE SCALE GENOMIC DNA]</scope>
    <source>
        <strain evidence="2">SURF_29</strain>
    </source>
</reference>
<feature type="transmembrane region" description="Helical" evidence="1">
    <location>
        <begin position="12"/>
        <end position="35"/>
    </location>
</feature>
<dbReference type="InterPro" id="IPR036514">
    <property type="entry name" value="SGNH_hydro_sf"/>
</dbReference>
<protein>
    <submittedName>
        <fullName evidence="2">SGNH/GDSL hydrolase family protein</fullName>
    </submittedName>
</protein>
<keyword evidence="1" id="KW-0472">Membrane</keyword>
<dbReference type="Gene3D" id="3.40.50.1110">
    <property type="entry name" value="SGNH hydrolase"/>
    <property type="match status" value="1"/>
</dbReference>
<keyword evidence="2" id="KW-0378">Hydrolase</keyword>
<dbReference type="CDD" id="cd00229">
    <property type="entry name" value="SGNH_hydrolase"/>
    <property type="match status" value="1"/>
</dbReference>
<evidence type="ECO:0000313" key="2">
    <source>
        <dbReference type="EMBL" id="RJO62167.1"/>
    </source>
</evidence>
<accession>A0A419DGG5</accession>
<keyword evidence="1" id="KW-0812">Transmembrane</keyword>
<proteinExistence type="predicted"/>
<keyword evidence="1" id="KW-1133">Transmembrane helix</keyword>
<evidence type="ECO:0000256" key="1">
    <source>
        <dbReference type="SAM" id="Phobius"/>
    </source>
</evidence>
<dbReference type="Proteomes" id="UP000285655">
    <property type="component" value="Unassembled WGS sequence"/>
</dbReference>
<dbReference type="SUPFAM" id="SSF52266">
    <property type="entry name" value="SGNH hydrolase"/>
    <property type="match status" value="1"/>
</dbReference>
<comment type="caution">
    <text evidence="2">The sequence shown here is derived from an EMBL/GenBank/DDBJ whole genome shotgun (WGS) entry which is preliminary data.</text>
</comment>
<organism evidence="2 3">
    <name type="scientific">candidate division WS5 bacterium</name>
    <dbReference type="NCBI Taxonomy" id="2093353"/>
    <lineage>
        <taxon>Bacteria</taxon>
        <taxon>candidate division WS5</taxon>
    </lineage>
</organism>
<sequence length="387" mass="44321">MIKISLKHVVYSFVMLCLSLIIVLMLGEVLLRFFWVKPTGVDLSGITVKDETLGYRFVPNSSAIITGLMNDYQTSVKINSYGFRGREHDIENKLKKKRIILIGDSVVFGLGTGEEDNIDTAMERLLNANNSNSYEVINLGMPGIGTLAEEQILIFHGLLYKPGIVIFFVNAINDLGDNVNYYNSHSIQVSSKTNNRISSKSNDLNTFHLFKISESYLFNFIKWQMRPFILKSQILRKAILFFYKPSVEDLPSFREWYTEEGLAGFSLMKAAFERISVLGNQHNFKINIAVIPSRPQFDKSYEYLSKAVLPPDILEEYNKDPQKPQRLIREFCKDKSIGYIELLDDLIYLQNKSRDIPLTHPNDGHPKAQYSKEVARIVVGELQKRVL</sequence>
<dbReference type="AlphaFoldDB" id="A0A419DGG5"/>
<dbReference type="EMBL" id="QZJW01000003">
    <property type="protein sequence ID" value="RJO62167.1"/>
    <property type="molecule type" value="Genomic_DNA"/>
</dbReference>